<keyword evidence="5" id="KW-1185">Reference proteome</keyword>
<evidence type="ECO:0000259" key="3">
    <source>
        <dbReference type="PROSITE" id="PS50977"/>
    </source>
</evidence>
<comment type="caution">
    <text evidence="4">The sequence shown here is derived from an EMBL/GenBank/DDBJ whole genome shotgun (WGS) entry which is preliminary data.</text>
</comment>
<evidence type="ECO:0000256" key="1">
    <source>
        <dbReference type="ARBA" id="ARBA00023125"/>
    </source>
</evidence>
<organism evidence="4 5">
    <name type="scientific">Pseudonocardia ailaonensis</name>
    <dbReference type="NCBI Taxonomy" id="367279"/>
    <lineage>
        <taxon>Bacteria</taxon>
        <taxon>Bacillati</taxon>
        <taxon>Actinomycetota</taxon>
        <taxon>Actinomycetes</taxon>
        <taxon>Pseudonocardiales</taxon>
        <taxon>Pseudonocardiaceae</taxon>
        <taxon>Pseudonocardia</taxon>
    </lineage>
</organism>
<name>A0ABN2MGI1_9PSEU</name>
<evidence type="ECO:0000256" key="2">
    <source>
        <dbReference type="PROSITE-ProRule" id="PRU00335"/>
    </source>
</evidence>
<protein>
    <submittedName>
        <fullName evidence="4">TetR/AcrR family transcriptional regulator</fullName>
    </submittedName>
</protein>
<dbReference type="EMBL" id="BAAAQK010000001">
    <property type="protein sequence ID" value="GAA1826415.1"/>
    <property type="molecule type" value="Genomic_DNA"/>
</dbReference>
<dbReference type="Pfam" id="PF17932">
    <property type="entry name" value="TetR_C_24"/>
    <property type="match status" value="1"/>
</dbReference>
<accession>A0ABN2MGI1</accession>
<dbReference type="InterPro" id="IPR036271">
    <property type="entry name" value="Tet_transcr_reg_TetR-rel_C_sf"/>
</dbReference>
<dbReference type="InterPro" id="IPR001647">
    <property type="entry name" value="HTH_TetR"/>
</dbReference>
<dbReference type="SUPFAM" id="SSF46689">
    <property type="entry name" value="Homeodomain-like"/>
    <property type="match status" value="1"/>
</dbReference>
<dbReference type="Gene3D" id="1.10.357.10">
    <property type="entry name" value="Tetracycline Repressor, domain 2"/>
    <property type="match status" value="1"/>
</dbReference>
<dbReference type="Proteomes" id="UP001500449">
    <property type="component" value="Unassembled WGS sequence"/>
</dbReference>
<evidence type="ECO:0000313" key="5">
    <source>
        <dbReference type="Proteomes" id="UP001500449"/>
    </source>
</evidence>
<dbReference type="RefSeq" id="WP_344411383.1">
    <property type="nucleotide sequence ID" value="NZ_BAAAQK010000001.1"/>
</dbReference>
<dbReference type="PROSITE" id="PS50977">
    <property type="entry name" value="HTH_TETR_2"/>
    <property type="match status" value="1"/>
</dbReference>
<sequence length="216" mass="22992">MPAVTDAATAAALGDRLLADMEPWRDWGKPTQQAIVDAALDSFAERGFHGTSLKHIAQGSGLSTAALYVHFASKEELLFALSRRGHTLALGIVATAAAIPDPVTAAQVLVYSFTRWHAEARTLARVVQYEQGALGPGHAEEIAGLRRDTEQAVRDLVGRGVASARFAVPDVRGASAAILSLGIDVARWYSSRSPWTPHDLGVLYVELASRLLGVGE</sequence>
<dbReference type="PANTHER" id="PTHR30055:SF200">
    <property type="entry name" value="HTH-TYPE TRANSCRIPTIONAL REPRESSOR BDCR"/>
    <property type="match status" value="1"/>
</dbReference>
<dbReference type="InterPro" id="IPR041490">
    <property type="entry name" value="KstR2_TetR_C"/>
</dbReference>
<dbReference type="PROSITE" id="PS01081">
    <property type="entry name" value="HTH_TETR_1"/>
    <property type="match status" value="1"/>
</dbReference>
<dbReference type="InterPro" id="IPR050109">
    <property type="entry name" value="HTH-type_TetR-like_transc_reg"/>
</dbReference>
<evidence type="ECO:0000313" key="4">
    <source>
        <dbReference type="EMBL" id="GAA1826415.1"/>
    </source>
</evidence>
<proteinExistence type="predicted"/>
<dbReference type="PANTHER" id="PTHR30055">
    <property type="entry name" value="HTH-TYPE TRANSCRIPTIONAL REGULATOR RUTR"/>
    <property type="match status" value="1"/>
</dbReference>
<dbReference type="InterPro" id="IPR009057">
    <property type="entry name" value="Homeodomain-like_sf"/>
</dbReference>
<reference evidence="4 5" key="1">
    <citation type="journal article" date="2019" name="Int. J. Syst. Evol. Microbiol.">
        <title>The Global Catalogue of Microorganisms (GCM) 10K type strain sequencing project: providing services to taxonomists for standard genome sequencing and annotation.</title>
        <authorList>
            <consortium name="The Broad Institute Genomics Platform"/>
            <consortium name="The Broad Institute Genome Sequencing Center for Infectious Disease"/>
            <person name="Wu L."/>
            <person name="Ma J."/>
        </authorList>
    </citation>
    <scope>NUCLEOTIDE SEQUENCE [LARGE SCALE GENOMIC DNA]</scope>
    <source>
        <strain evidence="4 5">JCM 16009</strain>
    </source>
</reference>
<keyword evidence="1 2" id="KW-0238">DNA-binding</keyword>
<dbReference type="SUPFAM" id="SSF48498">
    <property type="entry name" value="Tetracyclin repressor-like, C-terminal domain"/>
    <property type="match status" value="1"/>
</dbReference>
<dbReference type="Pfam" id="PF00440">
    <property type="entry name" value="TetR_N"/>
    <property type="match status" value="1"/>
</dbReference>
<dbReference type="PRINTS" id="PR00455">
    <property type="entry name" value="HTHTETR"/>
</dbReference>
<feature type="domain" description="HTH tetR-type" evidence="3">
    <location>
        <begin position="29"/>
        <end position="89"/>
    </location>
</feature>
<feature type="DNA-binding region" description="H-T-H motif" evidence="2">
    <location>
        <begin position="52"/>
        <end position="71"/>
    </location>
</feature>
<dbReference type="InterPro" id="IPR023772">
    <property type="entry name" value="DNA-bd_HTH_TetR-type_CS"/>
</dbReference>
<gene>
    <name evidence="4" type="ORF">GCM10009836_00020</name>
</gene>